<dbReference type="SUPFAM" id="SSF103481">
    <property type="entry name" value="Multidrug resistance efflux transporter EmrE"/>
    <property type="match status" value="2"/>
</dbReference>
<accession>A0ABV7VML6</accession>
<reference evidence="4" key="1">
    <citation type="journal article" date="2019" name="Int. J. Syst. Evol. Microbiol.">
        <title>The Global Catalogue of Microorganisms (GCM) 10K type strain sequencing project: providing services to taxonomists for standard genome sequencing and annotation.</title>
        <authorList>
            <consortium name="The Broad Institute Genomics Platform"/>
            <consortium name="The Broad Institute Genome Sequencing Center for Infectious Disease"/>
            <person name="Wu L."/>
            <person name="Ma J."/>
        </authorList>
    </citation>
    <scope>NUCLEOTIDE SEQUENCE [LARGE SCALE GENOMIC DNA]</scope>
    <source>
        <strain evidence="4">KCTC 42182</strain>
    </source>
</reference>
<dbReference type="PANTHER" id="PTHR22911">
    <property type="entry name" value="ACYL-MALONYL CONDENSING ENZYME-RELATED"/>
    <property type="match status" value="1"/>
</dbReference>
<feature type="transmembrane region" description="Helical" evidence="1">
    <location>
        <begin position="288"/>
        <end position="304"/>
    </location>
</feature>
<gene>
    <name evidence="3" type="ORF">ACFOOQ_20460</name>
</gene>
<dbReference type="InterPro" id="IPR000620">
    <property type="entry name" value="EamA_dom"/>
</dbReference>
<feature type="transmembrane region" description="Helical" evidence="1">
    <location>
        <begin position="169"/>
        <end position="190"/>
    </location>
</feature>
<keyword evidence="4" id="KW-1185">Reference proteome</keyword>
<dbReference type="EMBL" id="JBHRYJ010000006">
    <property type="protein sequence ID" value="MFC3677937.1"/>
    <property type="molecule type" value="Genomic_DNA"/>
</dbReference>
<feature type="transmembrane region" description="Helical" evidence="1">
    <location>
        <begin position="21"/>
        <end position="40"/>
    </location>
</feature>
<dbReference type="Pfam" id="PF00892">
    <property type="entry name" value="EamA"/>
    <property type="match status" value="2"/>
</dbReference>
<keyword evidence="1" id="KW-1133">Transmembrane helix</keyword>
<feature type="domain" description="EamA" evidence="2">
    <location>
        <begin position="171"/>
        <end position="304"/>
    </location>
</feature>
<dbReference type="InterPro" id="IPR037185">
    <property type="entry name" value="EmrE-like"/>
</dbReference>
<evidence type="ECO:0000259" key="2">
    <source>
        <dbReference type="Pfam" id="PF00892"/>
    </source>
</evidence>
<feature type="domain" description="EamA" evidence="2">
    <location>
        <begin position="22"/>
        <end position="159"/>
    </location>
</feature>
<dbReference type="RefSeq" id="WP_379729557.1">
    <property type="nucleotide sequence ID" value="NZ_JBHRYJ010000006.1"/>
</dbReference>
<evidence type="ECO:0000256" key="1">
    <source>
        <dbReference type="SAM" id="Phobius"/>
    </source>
</evidence>
<name>A0ABV7VML6_9PROT</name>
<proteinExistence type="predicted"/>
<dbReference type="PANTHER" id="PTHR22911:SF76">
    <property type="entry name" value="EAMA DOMAIN-CONTAINING PROTEIN"/>
    <property type="match status" value="1"/>
</dbReference>
<sequence length="312" mass="33056">MSMPSPTAVPVAAALRLRQQLALAALVLGALAIAFSPIFVRLSEVGPTATGFYRAILAVPPIWLWWRFMPALPRVAVAVGQSRPLPPLALILVPGLLFAGDLFFWHLAIKYTTVANATLLSNFAPVIVTLGAWLVLREKITGAFLVAMLVAICGALMLVGASLELGGTNVFGDMLAFTTAVFYGCYMIAVAKLRGRHGTQDLMLWSSLVTGIALLPMVWVMGEGLLPATLHGWLILFGLAWISQALGQGLIAYALGHLPASFSSLVVLIQPVAAAFFGWLWLGEGLQPLQLGGGAVVLLGILLARRAQLKAG</sequence>
<organism evidence="3 4">
    <name type="scientific">Ferrovibrio xuzhouensis</name>
    <dbReference type="NCBI Taxonomy" id="1576914"/>
    <lineage>
        <taxon>Bacteria</taxon>
        <taxon>Pseudomonadati</taxon>
        <taxon>Pseudomonadota</taxon>
        <taxon>Alphaproteobacteria</taxon>
        <taxon>Rhodospirillales</taxon>
        <taxon>Rhodospirillaceae</taxon>
        <taxon>Ferrovibrio</taxon>
    </lineage>
</organism>
<feature type="transmembrane region" description="Helical" evidence="1">
    <location>
        <begin position="143"/>
        <end position="163"/>
    </location>
</feature>
<feature type="transmembrane region" description="Helical" evidence="1">
    <location>
        <begin position="233"/>
        <end position="255"/>
    </location>
</feature>
<keyword evidence="1" id="KW-0472">Membrane</keyword>
<dbReference type="Proteomes" id="UP001595711">
    <property type="component" value="Unassembled WGS sequence"/>
</dbReference>
<feature type="transmembrane region" description="Helical" evidence="1">
    <location>
        <begin position="52"/>
        <end position="68"/>
    </location>
</feature>
<protein>
    <submittedName>
        <fullName evidence="3">DMT family transporter</fullName>
    </submittedName>
</protein>
<keyword evidence="1" id="KW-0812">Transmembrane</keyword>
<feature type="transmembrane region" description="Helical" evidence="1">
    <location>
        <begin position="88"/>
        <end position="108"/>
    </location>
</feature>
<feature type="transmembrane region" description="Helical" evidence="1">
    <location>
        <begin position="202"/>
        <end position="221"/>
    </location>
</feature>
<feature type="transmembrane region" description="Helical" evidence="1">
    <location>
        <begin position="262"/>
        <end position="282"/>
    </location>
</feature>
<evidence type="ECO:0000313" key="4">
    <source>
        <dbReference type="Proteomes" id="UP001595711"/>
    </source>
</evidence>
<feature type="transmembrane region" description="Helical" evidence="1">
    <location>
        <begin position="114"/>
        <end position="136"/>
    </location>
</feature>
<evidence type="ECO:0000313" key="3">
    <source>
        <dbReference type="EMBL" id="MFC3677937.1"/>
    </source>
</evidence>
<comment type="caution">
    <text evidence="3">The sequence shown here is derived from an EMBL/GenBank/DDBJ whole genome shotgun (WGS) entry which is preliminary data.</text>
</comment>